<organism evidence="2 3">
    <name type="scientific">Oceanobacillus indicireducens</name>
    <dbReference type="NCBI Taxonomy" id="1004261"/>
    <lineage>
        <taxon>Bacteria</taxon>
        <taxon>Bacillati</taxon>
        <taxon>Bacillota</taxon>
        <taxon>Bacilli</taxon>
        <taxon>Bacillales</taxon>
        <taxon>Bacillaceae</taxon>
        <taxon>Oceanobacillus</taxon>
    </lineage>
</organism>
<reference evidence="2" key="2">
    <citation type="submission" date="2020-09" db="EMBL/GenBank/DDBJ databases">
        <authorList>
            <person name="Sun Q."/>
            <person name="Ohkuma M."/>
        </authorList>
    </citation>
    <scope>NUCLEOTIDE SEQUENCE</scope>
    <source>
        <strain evidence="2">JCM 17251</strain>
    </source>
</reference>
<evidence type="ECO:0000313" key="3">
    <source>
        <dbReference type="Proteomes" id="UP000624041"/>
    </source>
</evidence>
<dbReference type="SUPFAM" id="SSF53335">
    <property type="entry name" value="S-adenosyl-L-methionine-dependent methyltransferases"/>
    <property type="match status" value="1"/>
</dbReference>
<keyword evidence="2" id="KW-0830">Ubiquinone</keyword>
<dbReference type="AlphaFoldDB" id="A0A917XW34"/>
<protein>
    <submittedName>
        <fullName evidence="2">Ubiquinone biosynthesis methyltransferase UbiE</fullName>
    </submittedName>
</protein>
<keyword evidence="2" id="KW-0489">Methyltransferase</keyword>
<keyword evidence="2" id="KW-0808">Transferase</keyword>
<dbReference type="EMBL" id="BMOS01000006">
    <property type="protein sequence ID" value="GGN54257.1"/>
    <property type="molecule type" value="Genomic_DNA"/>
</dbReference>
<feature type="domain" description="Methyltransferase type 11" evidence="1">
    <location>
        <begin position="49"/>
        <end position="142"/>
    </location>
</feature>
<evidence type="ECO:0000313" key="2">
    <source>
        <dbReference type="EMBL" id="GGN54257.1"/>
    </source>
</evidence>
<dbReference type="GO" id="GO:0032259">
    <property type="term" value="P:methylation"/>
    <property type="evidence" value="ECO:0007669"/>
    <property type="project" value="UniProtKB-KW"/>
</dbReference>
<accession>A0A917XW34</accession>
<dbReference type="Pfam" id="PF08241">
    <property type="entry name" value="Methyltransf_11"/>
    <property type="match status" value="1"/>
</dbReference>
<dbReference type="PANTHER" id="PTHR42912">
    <property type="entry name" value="METHYLTRANSFERASE"/>
    <property type="match status" value="1"/>
</dbReference>
<keyword evidence="3" id="KW-1185">Reference proteome</keyword>
<name>A0A917XW34_9BACI</name>
<dbReference type="Proteomes" id="UP000624041">
    <property type="component" value="Unassembled WGS sequence"/>
</dbReference>
<reference evidence="2" key="1">
    <citation type="journal article" date="2014" name="Int. J. Syst. Evol. Microbiol.">
        <title>Complete genome sequence of Corynebacterium casei LMG S-19264T (=DSM 44701T), isolated from a smear-ripened cheese.</title>
        <authorList>
            <consortium name="US DOE Joint Genome Institute (JGI-PGF)"/>
            <person name="Walter F."/>
            <person name="Albersmeier A."/>
            <person name="Kalinowski J."/>
            <person name="Ruckert C."/>
        </authorList>
    </citation>
    <scope>NUCLEOTIDE SEQUENCE</scope>
    <source>
        <strain evidence="2">JCM 17251</strain>
    </source>
</reference>
<dbReference type="InterPro" id="IPR013216">
    <property type="entry name" value="Methyltransf_11"/>
</dbReference>
<dbReference type="GO" id="GO:0008757">
    <property type="term" value="F:S-adenosylmethionine-dependent methyltransferase activity"/>
    <property type="evidence" value="ECO:0007669"/>
    <property type="project" value="InterPro"/>
</dbReference>
<proteinExistence type="predicted"/>
<sequence>MSNPIREIYNKLADAYQHDTDWGSPYNVYYERPAMMAALPCQLKGKKVLDAGCSAGWYSSQLLAGGAEVTGIDLSPNMIKAAQHRIGDKATFLCHDLEEPLPFNDNSFDVIVSSLTLHYIKEWTNTFQEFNRILKSGGTLLFSVHHPFMDFTRYECDDYFKKQLLSETWYKPNITIDVIFYRRSMQDIVNETTEYFNLEKLIEPKPDELMKKVKEEAYHYLMTHPHFLIVKAISKKGDLDK</sequence>
<dbReference type="InterPro" id="IPR050508">
    <property type="entry name" value="Methyltransf_Superfamily"/>
</dbReference>
<dbReference type="PANTHER" id="PTHR42912:SF93">
    <property type="entry name" value="N6-ADENOSINE-METHYLTRANSFERASE TMT1A"/>
    <property type="match status" value="1"/>
</dbReference>
<dbReference type="RefSeq" id="WP_188856415.1">
    <property type="nucleotide sequence ID" value="NZ_BMOS01000006.1"/>
</dbReference>
<evidence type="ECO:0000259" key="1">
    <source>
        <dbReference type="Pfam" id="PF08241"/>
    </source>
</evidence>
<comment type="caution">
    <text evidence="2">The sequence shown here is derived from an EMBL/GenBank/DDBJ whole genome shotgun (WGS) entry which is preliminary data.</text>
</comment>
<gene>
    <name evidence="2" type="ORF">GCM10007971_11720</name>
</gene>
<dbReference type="Gene3D" id="3.40.50.150">
    <property type="entry name" value="Vaccinia Virus protein VP39"/>
    <property type="match status" value="1"/>
</dbReference>
<dbReference type="InterPro" id="IPR029063">
    <property type="entry name" value="SAM-dependent_MTases_sf"/>
</dbReference>
<dbReference type="CDD" id="cd02440">
    <property type="entry name" value="AdoMet_MTases"/>
    <property type="match status" value="1"/>
</dbReference>